<dbReference type="Gene3D" id="3.40.50.1820">
    <property type="entry name" value="alpha/beta hydrolase"/>
    <property type="match status" value="1"/>
</dbReference>
<comment type="similarity">
    <text evidence="1">Belongs to the 'GDXG' lipolytic enzyme family.</text>
</comment>
<dbReference type="AlphaFoldDB" id="A0A927JEV6"/>
<name>A0A927JEV6_9ACTN</name>
<keyword evidence="2 5" id="KW-0378">Hydrolase</keyword>
<gene>
    <name evidence="5" type="ORF">HT102_11590</name>
</gene>
<dbReference type="InterPro" id="IPR002168">
    <property type="entry name" value="Lipase_GDXG_HIS_AS"/>
</dbReference>
<dbReference type="InterPro" id="IPR013094">
    <property type="entry name" value="AB_hydrolase_3"/>
</dbReference>
<evidence type="ECO:0000256" key="3">
    <source>
        <dbReference type="PROSITE-ProRule" id="PRU10038"/>
    </source>
</evidence>
<keyword evidence="6" id="KW-1185">Reference proteome</keyword>
<proteinExistence type="inferred from homology"/>
<evidence type="ECO:0000313" key="6">
    <source>
        <dbReference type="Proteomes" id="UP000642993"/>
    </source>
</evidence>
<dbReference type="InterPro" id="IPR050300">
    <property type="entry name" value="GDXG_lipolytic_enzyme"/>
</dbReference>
<dbReference type="InterPro" id="IPR029058">
    <property type="entry name" value="AB_hydrolase_fold"/>
</dbReference>
<sequence length="304" mass="32106">MPKVDPAVMRLAIRTGVRPVLSARMPLRFQRPLIAAASLISARPGGITRRDITLADRSAEQASHTTSDSRTMVLYLHGGGYTLGSPSTHRPIAAYLARSARATVTTLDYRLAPEHPYPAALEDAVAAYGALLADGVPPGRIVLAGDSAGGGLVLATALRLRSSSAPMPAALVLISPWVDLSLSDLNDTRDPMLTAPWLRECARRYIADGTLADELDPLHADLAGLPPTLIHVGSDEILLNDAQRLAARAKGAGVDVTLTVLDGLWHVVHLHSGLLRAATQAIDDIGEFVRHHTGSETGHPAGAE</sequence>
<feature type="domain" description="Alpha/beta hydrolase fold-3" evidence="4">
    <location>
        <begin position="73"/>
        <end position="269"/>
    </location>
</feature>
<reference evidence="5" key="1">
    <citation type="submission" date="2020-09" db="EMBL/GenBank/DDBJ databases">
        <title>Hoyosella lacisalsi sp. nov., a halotolerant actinobacterium isolated from soil of Lake Gudzhirganskoe.</title>
        <authorList>
            <person name="Yang Q."/>
            <person name="Guo P.Y."/>
            <person name="Liu S.W."/>
            <person name="Li F.N."/>
            <person name="Sun C.H."/>
        </authorList>
    </citation>
    <scope>NUCLEOTIDE SEQUENCE</scope>
    <source>
        <strain evidence="5">G463</strain>
    </source>
</reference>
<dbReference type="PANTHER" id="PTHR48081">
    <property type="entry name" value="AB HYDROLASE SUPERFAMILY PROTEIN C4A8.06C"/>
    <property type="match status" value="1"/>
</dbReference>
<dbReference type="Pfam" id="PF07859">
    <property type="entry name" value="Abhydrolase_3"/>
    <property type="match status" value="1"/>
</dbReference>
<protein>
    <submittedName>
        <fullName evidence="5">Alpha/beta hydrolase</fullName>
    </submittedName>
</protein>
<dbReference type="InterPro" id="IPR033140">
    <property type="entry name" value="Lipase_GDXG_put_SER_AS"/>
</dbReference>
<evidence type="ECO:0000259" key="4">
    <source>
        <dbReference type="Pfam" id="PF07859"/>
    </source>
</evidence>
<dbReference type="PROSITE" id="PS01174">
    <property type="entry name" value="LIPASE_GDXG_SER"/>
    <property type="match status" value="1"/>
</dbReference>
<evidence type="ECO:0000256" key="1">
    <source>
        <dbReference type="ARBA" id="ARBA00010515"/>
    </source>
</evidence>
<dbReference type="PANTHER" id="PTHR48081:SF30">
    <property type="entry name" value="ACETYL-HYDROLASE LIPR-RELATED"/>
    <property type="match status" value="1"/>
</dbReference>
<evidence type="ECO:0000256" key="2">
    <source>
        <dbReference type="ARBA" id="ARBA00022801"/>
    </source>
</evidence>
<dbReference type="Proteomes" id="UP000642993">
    <property type="component" value="Unassembled WGS sequence"/>
</dbReference>
<dbReference type="SUPFAM" id="SSF53474">
    <property type="entry name" value="alpha/beta-Hydrolases"/>
    <property type="match status" value="1"/>
</dbReference>
<accession>A0A927JEV6</accession>
<dbReference type="PROSITE" id="PS01173">
    <property type="entry name" value="LIPASE_GDXG_HIS"/>
    <property type="match status" value="1"/>
</dbReference>
<evidence type="ECO:0000313" key="5">
    <source>
        <dbReference type="EMBL" id="MBD8507132.1"/>
    </source>
</evidence>
<feature type="active site" evidence="3">
    <location>
        <position position="147"/>
    </location>
</feature>
<dbReference type="GO" id="GO:0004806">
    <property type="term" value="F:triacylglycerol lipase activity"/>
    <property type="evidence" value="ECO:0007669"/>
    <property type="project" value="TreeGrafter"/>
</dbReference>
<organism evidence="5 6">
    <name type="scientific">Lolliginicoccus lacisalsi</name>
    <dbReference type="NCBI Taxonomy" id="2742202"/>
    <lineage>
        <taxon>Bacteria</taxon>
        <taxon>Bacillati</taxon>
        <taxon>Actinomycetota</taxon>
        <taxon>Actinomycetes</taxon>
        <taxon>Mycobacteriales</taxon>
        <taxon>Hoyosellaceae</taxon>
        <taxon>Lolliginicoccus</taxon>
    </lineage>
</organism>
<dbReference type="EMBL" id="JACYWE010000006">
    <property type="protein sequence ID" value="MBD8507132.1"/>
    <property type="molecule type" value="Genomic_DNA"/>
</dbReference>
<comment type="caution">
    <text evidence="5">The sequence shown here is derived from an EMBL/GenBank/DDBJ whole genome shotgun (WGS) entry which is preliminary data.</text>
</comment>